<sequence>MIACEDPFNDSGFVTDVSVNIESYLINGQEAVIDHEAGTITATVAFGTDVTAVTPEVSIAAGATINPEQGSTIDLSAPITYRVINGNIYKDYNVQITTAKPIVSFEIDGQSALINHNSRMITLTVAEGTDITALTPEITLSEGVSIAPSSGVMQDFTNPVIYTVSGGSSMVEYTAVVSTPVEGPAVAFLGTAATASEITNPDELSAKNWLFAQYDGATYISFSDIAGGMSLADFDVIWWHYDSAMNLPSQALSGPVTTALQNYLGSGGNILLSTFASQYVEALNIVPTGKGPNNVFGDFPPAGFVDGSSWGISFVGHESHPVFSGLDTYAPGKAYFLESGTFRLNHTAWWFLPEWGGYGNGQGWRDQTGGNNLASEAWDDALDGRVLIAEFPNGGTDINAMIISFGAYDWYNEADASGNPSQPNAYLDNIKLLTANSLNYLVEN</sequence>
<dbReference type="Gene3D" id="2.60.40.2340">
    <property type="match status" value="2"/>
</dbReference>
<gene>
    <name evidence="2" type="ORF">NBRC110019_26280</name>
</gene>
<feature type="domain" description="DUF4960" evidence="1">
    <location>
        <begin position="188"/>
        <end position="441"/>
    </location>
</feature>
<reference evidence="2" key="1">
    <citation type="submission" date="2022-07" db="EMBL/GenBank/DDBJ databases">
        <title>Taxonomy of Novel Oxalotrophic and Methylotrophic Bacteria.</title>
        <authorList>
            <person name="Sahin N."/>
            <person name="Tani A."/>
        </authorList>
    </citation>
    <scope>NUCLEOTIDE SEQUENCE</scope>
    <source>
        <strain evidence="2">AM327</strain>
    </source>
</reference>
<comment type="caution">
    <text evidence="2">The sequence shown here is derived from an EMBL/GenBank/DDBJ whole genome shotgun (WGS) entry which is preliminary data.</text>
</comment>
<evidence type="ECO:0000313" key="2">
    <source>
        <dbReference type="EMBL" id="GLB53587.1"/>
    </source>
</evidence>
<dbReference type="AlphaFoldDB" id="A0A9W6EW99"/>
<dbReference type="EMBL" id="BRVP01000020">
    <property type="protein sequence ID" value="GLB53587.1"/>
    <property type="molecule type" value="Genomic_DNA"/>
</dbReference>
<proteinExistence type="predicted"/>
<keyword evidence="3" id="KW-1185">Reference proteome</keyword>
<dbReference type="Proteomes" id="UP001143545">
    <property type="component" value="Unassembled WGS sequence"/>
</dbReference>
<name>A0A9W6EW99_9FLAO</name>
<protein>
    <recommendedName>
        <fullName evidence="1">DUF4960 domain-containing protein</fullName>
    </recommendedName>
</protein>
<evidence type="ECO:0000259" key="1">
    <source>
        <dbReference type="Pfam" id="PF16324"/>
    </source>
</evidence>
<dbReference type="Pfam" id="PF16324">
    <property type="entry name" value="DUF4960"/>
    <property type="match status" value="1"/>
</dbReference>
<accession>A0A9W6EW99</accession>
<organism evidence="2 3">
    <name type="scientific">Neptunitalea chrysea</name>
    <dbReference type="NCBI Taxonomy" id="1647581"/>
    <lineage>
        <taxon>Bacteria</taxon>
        <taxon>Pseudomonadati</taxon>
        <taxon>Bacteroidota</taxon>
        <taxon>Flavobacteriia</taxon>
        <taxon>Flavobacteriales</taxon>
        <taxon>Flavobacteriaceae</taxon>
        <taxon>Neptunitalea</taxon>
    </lineage>
</organism>
<evidence type="ECO:0000313" key="3">
    <source>
        <dbReference type="Proteomes" id="UP001143545"/>
    </source>
</evidence>
<dbReference type="InterPro" id="IPR032526">
    <property type="entry name" value="DUF4960"/>
</dbReference>